<keyword evidence="3 5" id="KW-1133">Transmembrane helix</keyword>
<dbReference type="GO" id="GO:0016020">
    <property type="term" value="C:membrane"/>
    <property type="evidence" value="ECO:0007669"/>
    <property type="project" value="UniProtKB-SubCell"/>
</dbReference>
<feature type="transmembrane region" description="Helical" evidence="5">
    <location>
        <begin position="378"/>
        <end position="398"/>
    </location>
</feature>
<dbReference type="InterPro" id="IPR007016">
    <property type="entry name" value="O-antigen_ligase-rel_domated"/>
</dbReference>
<feature type="transmembrane region" description="Helical" evidence="5">
    <location>
        <begin position="150"/>
        <end position="176"/>
    </location>
</feature>
<feature type="transmembrane region" description="Helical" evidence="5">
    <location>
        <begin position="89"/>
        <end position="107"/>
    </location>
</feature>
<dbReference type="Pfam" id="PF04932">
    <property type="entry name" value="Wzy_C"/>
    <property type="match status" value="1"/>
</dbReference>
<dbReference type="PANTHER" id="PTHR37422">
    <property type="entry name" value="TEICHURONIC ACID BIOSYNTHESIS PROTEIN TUAE"/>
    <property type="match status" value="1"/>
</dbReference>
<gene>
    <name evidence="7" type="ORF">NFG57_08510</name>
</gene>
<feature type="domain" description="O-antigen ligase-related" evidence="6">
    <location>
        <begin position="186"/>
        <end position="331"/>
    </location>
</feature>
<evidence type="ECO:0000256" key="1">
    <source>
        <dbReference type="ARBA" id="ARBA00004141"/>
    </source>
</evidence>
<feature type="transmembrane region" description="Helical" evidence="5">
    <location>
        <begin position="34"/>
        <end position="52"/>
    </location>
</feature>
<keyword evidence="4 5" id="KW-0472">Membrane</keyword>
<comment type="subcellular location">
    <subcellularLocation>
        <location evidence="1">Membrane</location>
        <topology evidence="1">Multi-pass membrane protein</topology>
    </subcellularLocation>
</comment>
<dbReference type="EMBL" id="CP098828">
    <property type="protein sequence ID" value="XBO76786.1"/>
    <property type="molecule type" value="Genomic_DNA"/>
</dbReference>
<feature type="transmembrane region" description="Helical" evidence="5">
    <location>
        <begin position="6"/>
        <end position="27"/>
    </location>
</feature>
<feature type="transmembrane region" description="Helical" evidence="5">
    <location>
        <begin position="119"/>
        <end position="138"/>
    </location>
</feature>
<keyword evidence="7" id="KW-0436">Ligase</keyword>
<feature type="transmembrane region" description="Helical" evidence="5">
    <location>
        <begin position="222"/>
        <end position="241"/>
    </location>
</feature>
<evidence type="ECO:0000256" key="3">
    <source>
        <dbReference type="ARBA" id="ARBA00022989"/>
    </source>
</evidence>
<evidence type="ECO:0000256" key="4">
    <source>
        <dbReference type="ARBA" id="ARBA00023136"/>
    </source>
</evidence>
<proteinExistence type="predicted"/>
<accession>A0AAU7KYT4</accession>
<evidence type="ECO:0000256" key="5">
    <source>
        <dbReference type="SAM" id="Phobius"/>
    </source>
</evidence>
<dbReference type="RefSeq" id="WP_348815921.1">
    <property type="nucleotide sequence ID" value="NZ_CP098828.1"/>
</dbReference>
<feature type="transmembrane region" description="Helical" evidence="5">
    <location>
        <begin position="182"/>
        <end position="215"/>
    </location>
</feature>
<evidence type="ECO:0000256" key="2">
    <source>
        <dbReference type="ARBA" id="ARBA00022692"/>
    </source>
</evidence>
<evidence type="ECO:0000259" key="6">
    <source>
        <dbReference type="Pfam" id="PF04932"/>
    </source>
</evidence>
<name>A0AAU7KYT4_9GAMM</name>
<feature type="transmembrane region" description="Helical" evidence="5">
    <location>
        <begin position="316"/>
        <end position="344"/>
    </location>
</feature>
<dbReference type="AlphaFoldDB" id="A0AAU7KYT4"/>
<dbReference type="InterPro" id="IPR051533">
    <property type="entry name" value="WaaL-like"/>
</dbReference>
<sequence length="407" mass="46552">MSFSFFVAALSALLLYVSGFLELATYFDQRSARALMVSMIWLLSLVVFIYNIRNINEISPFHIIFIIFTVYATLVAVVRGGTVDAISPLLRLSTYMMFSLVFFNLLNKEEKRVIVKLQVFFLVFALCCICQTIYDYIFGRSILMNGANRYFGSVGSPVGFAAICFVNLCASCYFWINLRKNSWLIVSISLVLVVFMTATRATSVVGIFVLLFAVFIYLRKPYKIVFCILTPFFIVLVYYFFDVFFRVEDIGAISRLMKTLDGDALDNSSSFRMFILDTVSDNITIDELLFGNGLGSFNSWFLDKTGINGVAPHFEVLWIVFEFGLVPFVIVFIYSLSLLLISFLNYVEGVVRSDNFFIILMALLIPQVFLQLSNPFYFYQFVVLYSLISSLALSKLNIECFRIIRSR</sequence>
<protein>
    <submittedName>
        <fullName evidence="7">O-antigen ligase family protein</fullName>
    </submittedName>
</protein>
<evidence type="ECO:0000313" key="7">
    <source>
        <dbReference type="EMBL" id="XBO76786.1"/>
    </source>
</evidence>
<keyword evidence="2 5" id="KW-0812">Transmembrane</keyword>
<feature type="transmembrane region" description="Helical" evidence="5">
    <location>
        <begin position="356"/>
        <end position="372"/>
    </location>
</feature>
<organism evidence="7">
    <name type="scientific">Halomonas sp. H10-59</name>
    <dbReference type="NCBI Taxonomy" id="2950874"/>
    <lineage>
        <taxon>Bacteria</taxon>
        <taxon>Pseudomonadati</taxon>
        <taxon>Pseudomonadota</taxon>
        <taxon>Gammaproteobacteria</taxon>
        <taxon>Oceanospirillales</taxon>
        <taxon>Halomonadaceae</taxon>
        <taxon>Halomonas</taxon>
    </lineage>
</organism>
<dbReference type="GO" id="GO:0016874">
    <property type="term" value="F:ligase activity"/>
    <property type="evidence" value="ECO:0007669"/>
    <property type="project" value="UniProtKB-KW"/>
</dbReference>
<dbReference type="PANTHER" id="PTHR37422:SF13">
    <property type="entry name" value="LIPOPOLYSACCHARIDE BIOSYNTHESIS PROTEIN PA4999-RELATED"/>
    <property type="match status" value="1"/>
</dbReference>
<feature type="transmembrane region" description="Helical" evidence="5">
    <location>
        <begin position="58"/>
        <end position="77"/>
    </location>
</feature>
<reference evidence="7" key="1">
    <citation type="submission" date="2022-06" db="EMBL/GenBank/DDBJ databases">
        <title>A novel DMS-producing enzyme.</title>
        <authorList>
            <person name="Zhang Y."/>
        </authorList>
    </citation>
    <scope>NUCLEOTIDE SEQUENCE</scope>
    <source>
        <strain evidence="7">H10-59</strain>
    </source>
</reference>